<dbReference type="SUPFAM" id="SSF47781">
    <property type="entry name" value="RuvA domain 2-like"/>
    <property type="match status" value="1"/>
</dbReference>
<name>A0A419F7N5_9BACT</name>
<proteinExistence type="inferred from homology"/>
<comment type="caution">
    <text evidence="4">The sequence shown here is derived from an EMBL/GenBank/DDBJ whole genome shotgun (WGS) entry which is preliminary data.</text>
</comment>
<evidence type="ECO:0000256" key="1">
    <source>
        <dbReference type="ARBA" id="ARBA00006525"/>
    </source>
</evidence>
<dbReference type="SUPFAM" id="SSF102405">
    <property type="entry name" value="MCP/YpsA-like"/>
    <property type="match status" value="1"/>
</dbReference>
<reference evidence="4 5" key="1">
    <citation type="journal article" date="2017" name="ISME J.">
        <title>Energy and carbon metabolisms in a deep terrestrial subsurface fluid microbial community.</title>
        <authorList>
            <person name="Momper L."/>
            <person name="Jungbluth S.P."/>
            <person name="Lee M.D."/>
            <person name="Amend J.P."/>
        </authorList>
    </citation>
    <scope>NUCLEOTIDE SEQUENCE [LARGE SCALE GENOMIC DNA]</scope>
    <source>
        <strain evidence="4">SURF_17</strain>
    </source>
</reference>
<comment type="similarity">
    <text evidence="1">Belongs to the DprA/Smf family.</text>
</comment>
<dbReference type="AlphaFoldDB" id="A0A419F7N5"/>
<feature type="domain" description="Smf/DprA SLOG" evidence="2">
    <location>
        <begin position="78"/>
        <end position="286"/>
    </location>
</feature>
<protein>
    <submittedName>
        <fullName evidence="4">DNA-protecting protein DprA</fullName>
    </submittedName>
</protein>
<sequence>MDEVRDWVELSLIPGVGPKTFFKLVHHFGGPRSALDASKAALREVPDLTASVIESIRTGCASELAKAIDLTRKHGVAVLTFNSDSYPERLKNIHDPPPILYVKGTLHASDVNAVSIVGTRRATHYGKMVAERLAADLARLGLTVVSGLAHGIDAAAHKGSLAAGGRTLAVLGCGVDVVYPRANAKIYEQIARSGALLSEFPMGCEPDPGFFPLRNRIVSGLSLGTLVVEAPNRSGALITARHALEQGREVFAVPGNIYSPYSEGCHKLIKDGAKLVENVYDIISEIERNLEGVTCEEEKQVEPDASANVPMSAEEKKVFNFLSMVPVHIDDIGEGCNLSASQTASILMQLELKGLIRQLSGKHFIRRV</sequence>
<evidence type="ECO:0000259" key="3">
    <source>
        <dbReference type="Pfam" id="PF17782"/>
    </source>
</evidence>
<gene>
    <name evidence="4" type="primary">dprA</name>
    <name evidence="4" type="ORF">C4532_02435</name>
</gene>
<dbReference type="Gene3D" id="3.40.50.450">
    <property type="match status" value="1"/>
</dbReference>
<dbReference type="NCBIfam" id="TIGR00732">
    <property type="entry name" value="dprA"/>
    <property type="match status" value="1"/>
</dbReference>
<dbReference type="Proteomes" id="UP000285961">
    <property type="component" value="Unassembled WGS sequence"/>
</dbReference>
<evidence type="ECO:0000313" key="5">
    <source>
        <dbReference type="Proteomes" id="UP000285961"/>
    </source>
</evidence>
<evidence type="ECO:0000259" key="2">
    <source>
        <dbReference type="Pfam" id="PF02481"/>
    </source>
</evidence>
<dbReference type="InterPro" id="IPR041614">
    <property type="entry name" value="DprA_WH"/>
</dbReference>
<dbReference type="GO" id="GO:0009294">
    <property type="term" value="P:DNA-mediated transformation"/>
    <property type="evidence" value="ECO:0007669"/>
    <property type="project" value="InterPro"/>
</dbReference>
<dbReference type="InterPro" id="IPR036388">
    <property type="entry name" value="WH-like_DNA-bd_sf"/>
</dbReference>
<dbReference type="InterPro" id="IPR010994">
    <property type="entry name" value="RuvA_2-like"/>
</dbReference>
<dbReference type="Pfam" id="PF02481">
    <property type="entry name" value="DNA_processg_A"/>
    <property type="match status" value="1"/>
</dbReference>
<dbReference type="Gene3D" id="1.10.10.10">
    <property type="entry name" value="Winged helix-like DNA-binding domain superfamily/Winged helix DNA-binding domain"/>
    <property type="match status" value="1"/>
</dbReference>
<dbReference type="EMBL" id="QZKI01000015">
    <property type="protein sequence ID" value="RJP74421.1"/>
    <property type="molecule type" value="Genomic_DNA"/>
</dbReference>
<dbReference type="PANTHER" id="PTHR43022:SF1">
    <property type="entry name" value="PROTEIN SMF"/>
    <property type="match status" value="1"/>
</dbReference>
<evidence type="ECO:0000313" key="4">
    <source>
        <dbReference type="EMBL" id="RJP74421.1"/>
    </source>
</evidence>
<dbReference type="InterPro" id="IPR057666">
    <property type="entry name" value="DrpA_SLOG"/>
</dbReference>
<feature type="domain" description="DprA winged helix" evidence="3">
    <location>
        <begin position="303"/>
        <end position="362"/>
    </location>
</feature>
<organism evidence="4 5">
    <name type="scientific">Candidatus Abyssobacteria bacterium SURF_17</name>
    <dbReference type="NCBI Taxonomy" id="2093361"/>
    <lineage>
        <taxon>Bacteria</taxon>
        <taxon>Pseudomonadati</taxon>
        <taxon>Candidatus Hydrogenedentota</taxon>
        <taxon>Candidatus Abyssobacteria</taxon>
    </lineage>
</organism>
<dbReference type="Pfam" id="PF17782">
    <property type="entry name" value="WHD_DprA"/>
    <property type="match status" value="1"/>
</dbReference>
<accession>A0A419F7N5</accession>
<dbReference type="InterPro" id="IPR003488">
    <property type="entry name" value="DprA"/>
</dbReference>
<dbReference type="PANTHER" id="PTHR43022">
    <property type="entry name" value="PROTEIN SMF"/>
    <property type="match status" value="1"/>
</dbReference>